<feature type="chain" id="PRO_5040982406" evidence="1">
    <location>
        <begin position="24"/>
        <end position="453"/>
    </location>
</feature>
<name>A0A9W6ZDN4_9STRA</name>
<reference evidence="2" key="1">
    <citation type="submission" date="2022-07" db="EMBL/GenBank/DDBJ databases">
        <title>Genome analysis of Parmales, a sister group of diatoms, reveals the evolutionary specialization of diatoms from phago-mixotrophs to photoautotrophs.</title>
        <authorList>
            <person name="Ban H."/>
            <person name="Sato S."/>
            <person name="Yoshikawa S."/>
            <person name="Kazumasa Y."/>
            <person name="Nakamura Y."/>
            <person name="Ichinomiya M."/>
            <person name="Saitoh K."/>
            <person name="Sato N."/>
            <person name="Blanc-Mathieu R."/>
            <person name="Endo H."/>
            <person name="Kuwata A."/>
            <person name="Ogata H."/>
        </authorList>
    </citation>
    <scope>NUCLEOTIDE SEQUENCE</scope>
</reference>
<comment type="caution">
    <text evidence="2">The sequence shown here is derived from an EMBL/GenBank/DDBJ whole genome shotgun (WGS) entry which is preliminary data.</text>
</comment>
<dbReference type="AlphaFoldDB" id="A0A9W6ZDN4"/>
<organism evidence="2 3">
    <name type="scientific">Triparma retinervis</name>
    <dbReference type="NCBI Taxonomy" id="2557542"/>
    <lineage>
        <taxon>Eukaryota</taxon>
        <taxon>Sar</taxon>
        <taxon>Stramenopiles</taxon>
        <taxon>Ochrophyta</taxon>
        <taxon>Bolidophyceae</taxon>
        <taxon>Parmales</taxon>
        <taxon>Triparmaceae</taxon>
        <taxon>Triparma</taxon>
    </lineage>
</organism>
<evidence type="ECO:0000256" key="1">
    <source>
        <dbReference type="SAM" id="SignalP"/>
    </source>
</evidence>
<evidence type="ECO:0000313" key="2">
    <source>
        <dbReference type="EMBL" id="GMH50341.1"/>
    </source>
</evidence>
<feature type="signal peptide" evidence="1">
    <location>
        <begin position="1"/>
        <end position="23"/>
    </location>
</feature>
<gene>
    <name evidence="2" type="ORF">TrRE_jg1371</name>
</gene>
<dbReference type="EMBL" id="BRXZ01000667">
    <property type="protein sequence ID" value="GMH50341.1"/>
    <property type="molecule type" value="Genomic_DNA"/>
</dbReference>
<sequence>MKSLSLRLFTLLLLLISPPQTLQISDFEASQAALTSTSYKSMSCWYGSCSSPTEADTTLTAEPLPNEEYIPAPTPSPDHSPTEIPSYIKKMSSPTAEIESASPTSPSGAISLPILKFTNVPASVYKNSEFSLTVVYYDDGLNEIIYDDPLGNYATGFDVTLSIGQAEARDDSLGKWVVYDLVLTGTLTKELKYGSVDFTGLTLNIPGTVVYFKVSATNPAYGLSSTNTQYIAVTELTSEIDTIIAAQLSTSSSEIPDISSYDPDLNQITADASLSVEAKMGETTIDEQFTHEHFDGTFIVADYYEDSTCTSNSLYYEYIKKDRCISHPSGNSSSMITSYTSVQVSTSTYSGVSDCTSTLNSTSPHDNRLETLSPRGQCLQAQGSSTVFLKYRAVKSSIGDTGVCEGPKPVVRVSAWFGREGSRKCHGNRGDRQPTIRLYEVGKCHKAPGGGGG</sequence>
<dbReference type="OrthoDB" id="195150at2759"/>
<protein>
    <submittedName>
        <fullName evidence="2">Uncharacterized protein</fullName>
    </submittedName>
</protein>
<keyword evidence="3" id="KW-1185">Reference proteome</keyword>
<proteinExistence type="predicted"/>
<accession>A0A9W6ZDN4</accession>
<evidence type="ECO:0000313" key="3">
    <source>
        <dbReference type="Proteomes" id="UP001165082"/>
    </source>
</evidence>
<dbReference type="Proteomes" id="UP001165082">
    <property type="component" value="Unassembled WGS sequence"/>
</dbReference>
<keyword evidence="1" id="KW-0732">Signal</keyword>
<feature type="non-terminal residue" evidence="2">
    <location>
        <position position="453"/>
    </location>
</feature>